<evidence type="ECO:0000256" key="2">
    <source>
        <dbReference type="ARBA" id="ARBA00022723"/>
    </source>
</evidence>
<dbReference type="SUPFAM" id="SSF54862">
    <property type="entry name" value="4Fe-4S ferredoxins"/>
    <property type="match status" value="1"/>
</dbReference>
<dbReference type="InterPro" id="IPR051269">
    <property type="entry name" value="Fe-S_cluster_ET"/>
</dbReference>
<name>A0A7W9B6Z9_9SPHN</name>
<dbReference type="PANTHER" id="PTHR36923">
    <property type="entry name" value="FERREDOXIN"/>
    <property type="match status" value="1"/>
</dbReference>
<dbReference type="RefSeq" id="WP_184099260.1">
    <property type="nucleotide sequence ID" value="NZ_JACIJH010000009.1"/>
</dbReference>
<keyword evidence="4" id="KW-0408">Iron</keyword>
<dbReference type="EMBL" id="JACIJH010000009">
    <property type="protein sequence ID" value="MBB5707435.1"/>
    <property type="molecule type" value="Genomic_DNA"/>
</dbReference>
<keyword evidence="2" id="KW-0479">Metal-binding</keyword>
<dbReference type="Proteomes" id="UP000537161">
    <property type="component" value="Unassembled WGS sequence"/>
</dbReference>
<keyword evidence="3" id="KW-0249">Electron transport</keyword>
<gene>
    <name evidence="6" type="ORF">FHR21_002801</name>
</gene>
<evidence type="ECO:0000256" key="5">
    <source>
        <dbReference type="ARBA" id="ARBA00023014"/>
    </source>
</evidence>
<evidence type="ECO:0000256" key="1">
    <source>
        <dbReference type="ARBA" id="ARBA00022448"/>
    </source>
</evidence>
<evidence type="ECO:0000313" key="7">
    <source>
        <dbReference type="Proteomes" id="UP000537161"/>
    </source>
</evidence>
<dbReference type="GO" id="GO:0046872">
    <property type="term" value="F:metal ion binding"/>
    <property type="evidence" value="ECO:0007669"/>
    <property type="project" value="UniProtKB-KW"/>
</dbReference>
<evidence type="ECO:0000256" key="3">
    <source>
        <dbReference type="ARBA" id="ARBA00022982"/>
    </source>
</evidence>
<dbReference type="AlphaFoldDB" id="A0A7W9B6Z9"/>
<accession>A0A7W9B6Z9</accession>
<proteinExistence type="predicted"/>
<comment type="caution">
    <text evidence="6">The sequence shown here is derived from an EMBL/GenBank/DDBJ whole genome shotgun (WGS) entry which is preliminary data.</text>
</comment>
<evidence type="ECO:0000313" key="6">
    <source>
        <dbReference type="EMBL" id="MBB5707435.1"/>
    </source>
</evidence>
<dbReference type="GO" id="GO:0051536">
    <property type="term" value="F:iron-sulfur cluster binding"/>
    <property type="evidence" value="ECO:0007669"/>
    <property type="project" value="UniProtKB-KW"/>
</dbReference>
<keyword evidence="5" id="KW-0411">Iron-sulfur</keyword>
<keyword evidence="1" id="KW-0813">Transport</keyword>
<dbReference type="Gene3D" id="3.30.70.20">
    <property type="match status" value="1"/>
</dbReference>
<keyword evidence="7" id="KW-1185">Reference proteome</keyword>
<sequence>MTVKIRVDVKCCVGHARCAAVAPEVYELDDNGFNTTPYKEVDESLRKQAIRGMRACPEKVITIDDEDGR</sequence>
<dbReference type="Pfam" id="PF13459">
    <property type="entry name" value="Fer4_15"/>
    <property type="match status" value="1"/>
</dbReference>
<evidence type="ECO:0000256" key="4">
    <source>
        <dbReference type="ARBA" id="ARBA00023004"/>
    </source>
</evidence>
<organism evidence="6 7">
    <name type="scientific">Sphingopyxis panaciterrulae</name>
    <dbReference type="NCBI Taxonomy" id="462372"/>
    <lineage>
        <taxon>Bacteria</taxon>
        <taxon>Pseudomonadati</taxon>
        <taxon>Pseudomonadota</taxon>
        <taxon>Alphaproteobacteria</taxon>
        <taxon>Sphingomonadales</taxon>
        <taxon>Sphingomonadaceae</taxon>
        <taxon>Sphingopyxis</taxon>
    </lineage>
</organism>
<reference evidence="6 7" key="1">
    <citation type="submission" date="2020-08" db="EMBL/GenBank/DDBJ databases">
        <title>Genomic Encyclopedia of Type Strains, Phase IV (KMG-IV): sequencing the most valuable type-strain genomes for metagenomic binning, comparative biology and taxonomic classification.</title>
        <authorList>
            <person name="Goeker M."/>
        </authorList>
    </citation>
    <scope>NUCLEOTIDE SEQUENCE [LARGE SCALE GENOMIC DNA]</scope>
    <source>
        <strain evidence="6 7">DSM 27163</strain>
    </source>
</reference>
<protein>
    <submittedName>
        <fullName evidence="6">Ferredoxin</fullName>
    </submittedName>
</protein>
<dbReference type="PANTHER" id="PTHR36923:SF3">
    <property type="entry name" value="FERREDOXIN"/>
    <property type="match status" value="1"/>
</dbReference>